<comment type="subcellular location">
    <subcellularLocation>
        <location evidence="1">Membrane</location>
        <topology evidence="1">Multi-pass membrane protein</topology>
    </subcellularLocation>
</comment>
<evidence type="ECO:0000313" key="8">
    <source>
        <dbReference type="Proteomes" id="UP000750334"/>
    </source>
</evidence>
<sequence>MDRFLCWLNDLDHHPLEKVNKASQNERALKTNVELEHLLNMVKIPIQIEKFMSFTLLASLDCFLYYFTILPMKIGINCFLYKDSAKRRLILRRTSKERAIIFLMITVTIVMSNLDTSKVYHKIKRQSAMKLYMLFNVLEIADKMLATIGQSLLSVLLSRRTYTRVRTKQLFLVFLTSLYLMAHTSVLIYQTVALNVAVNSYSNSLLTLLLSLQFAEIKSSVFKKFDKESLFQITMADSTERFKLLILVVIIMIRNFGTTPVQWNISVRSIFDLNLSMTVVSLPIFNIFMSEVIVDWIKHAYITKFNRIRPQIYDKFFYIMYRDYGTNQQEYQERLGLPILAYVTLSIVMLRTSLLHLFEPFQLSNISISLILTVAWFIILLSLRQLTHSTLLRWGQHIQTEWDLNENTLLVTSKDYVPGLVVNGMGKMDNDTRTIIHGCKSKKRSSGPIPADSTTKRDKLDLKQGDSLAKVTRYTMVSKAIW</sequence>
<accession>A0A9P7B559</accession>
<dbReference type="PANTHER" id="PTHR13317">
    <property type="entry name" value="TRANSMEMBRANE ANTERIOR POSTERIOR TRANSFORMATION PROTEIN 1 HOMOLOG"/>
    <property type="match status" value="1"/>
</dbReference>
<evidence type="ECO:0000256" key="5">
    <source>
        <dbReference type="ARBA" id="ARBA00023136"/>
    </source>
</evidence>
<keyword evidence="5 6" id="KW-0472">Membrane</keyword>
<evidence type="ECO:0000256" key="2">
    <source>
        <dbReference type="ARBA" id="ARBA00008803"/>
    </source>
</evidence>
<evidence type="ECO:0000256" key="1">
    <source>
        <dbReference type="ARBA" id="ARBA00004141"/>
    </source>
</evidence>
<feature type="transmembrane region" description="Helical" evidence="6">
    <location>
        <begin position="170"/>
        <end position="189"/>
    </location>
</feature>
<feature type="transmembrane region" description="Helical" evidence="6">
    <location>
        <begin position="242"/>
        <end position="263"/>
    </location>
</feature>
<keyword evidence="8" id="KW-1185">Reference proteome</keyword>
<comment type="similarity">
    <text evidence="2">Belongs to the TAPT1 family.</text>
</comment>
<keyword evidence="3 6" id="KW-0812">Transmembrane</keyword>
<comment type="caution">
    <text evidence="7">The sequence shown here is derived from an EMBL/GenBank/DDBJ whole genome shotgun (WGS) entry which is preliminary data.</text>
</comment>
<dbReference type="EMBL" id="PUHR01000199">
    <property type="protein sequence ID" value="KAG0659114.1"/>
    <property type="molecule type" value="Genomic_DNA"/>
</dbReference>
<organism evidence="7 8">
    <name type="scientific">Maudiozyma exigua</name>
    <name type="common">Yeast</name>
    <name type="synonym">Kazachstania exigua</name>
    <dbReference type="NCBI Taxonomy" id="34358"/>
    <lineage>
        <taxon>Eukaryota</taxon>
        <taxon>Fungi</taxon>
        <taxon>Dikarya</taxon>
        <taxon>Ascomycota</taxon>
        <taxon>Saccharomycotina</taxon>
        <taxon>Saccharomycetes</taxon>
        <taxon>Saccharomycetales</taxon>
        <taxon>Saccharomycetaceae</taxon>
        <taxon>Maudiozyma</taxon>
    </lineage>
</organism>
<reference evidence="7 8" key="1">
    <citation type="submission" date="2020-11" db="EMBL/GenBank/DDBJ databases">
        <title>Kefir isolates.</title>
        <authorList>
            <person name="Marcisauskas S."/>
            <person name="Kim Y."/>
            <person name="Blasche S."/>
        </authorList>
    </citation>
    <scope>NUCLEOTIDE SEQUENCE [LARGE SCALE GENOMIC DNA]</scope>
    <source>
        <strain evidence="7 8">OG2</strain>
    </source>
</reference>
<dbReference type="Pfam" id="PF05346">
    <property type="entry name" value="DUF747"/>
    <property type="match status" value="1"/>
</dbReference>
<feature type="transmembrane region" description="Helical" evidence="6">
    <location>
        <begin position="275"/>
        <end position="297"/>
    </location>
</feature>
<evidence type="ECO:0000256" key="6">
    <source>
        <dbReference type="SAM" id="Phobius"/>
    </source>
</evidence>
<dbReference type="GO" id="GO:0005789">
    <property type="term" value="C:endoplasmic reticulum membrane"/>
    <property type="evidence" value="ECO:0007669"/>
    <property type="project" value="TreeGrafter"/>
</dbReference>
<protein>
    <submittedName>
        <fullName evidence="7">Uncharacterized protein</fullName>
    </submittedName>
</protein>
<keyword evidence="4 6" id="KW-1133">Transmembrane helix</keyword>
<name>A0A9P7B559_MAUEX</name>
<feature type="transmembrane region" description="Helical" evidence="6">
    <location>
        <begin position="100"/>
        <end position="120"/>
    </location>
</feature>
<feature type="transmembrane region" description="Helical" evidence="6">
    <location>
        <begin position="140"/>
        <end position="158"/>
    </location>
</feature>
<dbReference type="Proteomes" id="UP000750334">
    <property type="component" value="Unassembled WGS sequence"/>
</dbReference>
<dbReference type="PANTHER" id="PTHR13317:SF4">
    <property type="entry name" value="TRANSMEMBRANE ANTERIOR POSTERIOR TRANSFORMATION PROTEIN 1 HOMOLOG"/>
    <property type="match status" value="1"/>
</dbReference>
<evidence type="ECO:0000256" key="3">
    <source>
        <dbReference type="ARBA" id="ARBA00022692"/>
    </source>
</evidence>
<evidence type="ECO:0000313" key="7">
    <source>
        <dbReference type="EMBL" id="KAG0659114.1"/>
    </source>
</evidence>
<gene>
    <name evidence="7" type="ORF">C6P45_001911</name>
</gene>
<dbReference type="OrthoDB" id="5376140at2759"/>
<feature type="transmembrane region" description="Helical" evidence="6">
    <location>
        <begin position="63"/>
        <end position="80"/>
    </location>
</feature>
<proteinExistence type="inferred from homology"/>
<feature type="transmembrane region" description="Helical" evidence="6">
    <location>
        <begin position="364"/>
        <end position="383"/>
    </location>
</feature>
<evidence type="ECO:0000256" key="4">
    <source>
        <dbReference type="ARBA" id="ARBA00022989"/>
    </source>
</evidence>
<feature type="transmembrane region" description="Helical" evidence="6">
    <location>
        <begin position="339"/>
        <end position="358"/>
    </location>
</feature>
<dbReference type="AlphaFoldDB" id="A0A9P7B559"/>
<feature type="transmembrane region" description="Helical" evidence="6">
    <location>
        <begin position="201"/>
        <end position="221"/>
    </location>
</feature>
<dbReference type="InterPro" id="IPR008010">
    <property type="entry name" value="Tatp1"/>
</dbReference>